<feature type="compositionally biased region" description="Basic and acidic residues" evidence="1">
    <location>
        <begin position="47"/>
        <end position="57"/>
    </location>
</feature>
<feature type="region of interest" description="Disordered" evidence="1">
    <location>
        <begin position="1"/>
        <end position="84"/>
    </location>
</feature>
<evidence type="ECO:0000313" key="2">
    <source>
        <dbReference type="EMBL" id="KAK3908471.1"/>
    </source>
</evidence>
<gene>
    <name evidence="2" type="ORF">KUF71_018899</name>
</gene>
<dbReference type="Proteomes" id="UP001219518">
    <property type="component" value="Unassembled WGS sequence"/>
</dbReference>
<reference evidence="2" key="2">
    <citation type="journal article" date="2023" name="BMC Genomics">
        <title>Pest status, molecular evolution, and epigenetic factors derived from the genome assembly of Frankliniella fusca, a thysanopteran phytovirus vector.</title>
        <authorList>
            <person name="Catto M.A."/>
            <person name="Labadie P.E."/>
            <person name="Jacobson A.L."/>
            <person name="Kennedy G.G."/>
            <person name="Srinivasan R."/>
            <person name="Hunt B.G."/>
        </authorList>
    </citation>
    <scope>NUCLEOTIDE SEQUENCE</scope>
    <source>
        <strain evidence="2">PL_HMW_Pooled</strain>
    </source>
</reference>
<comment type="caution">
    <text evidence="2">The sequence shown here is derived from an EMBL/GenBank/DDBJ whole genome shotgun (WGS) entry which is preliminary data.</text>
</comment>
<protein>
    <submittedName>
        <fullName evidence="2">Phospholipid-transporting ATPase IIB</fullName>
    </submittedName>
</protein>
<name>A0AAE1GSC5_9NEOP</name>
<proteinExistence type="predicted"/>
<dbReference type="EMBL" id="JAHWGI010000058">
    <property type="protein sequence ID" value="KAK3908471.1"/>
    <property type="molecule type" value="Genomic_DNA"/>
</dbReference>
<dbReference type="AlphaFoldDB" id="A0AAE1GSC5"/>
<reference evidence="2" key="1">
    <citation type="submission" date="2021-07" db="EMBL/GenBank/DDBJ databases">
        <authorList>
            <person name="Catto M.A."/>
            <person name="Jacobson A."/>
            <person name="Kennedy G."/>
            <person name="Labadie P."/>
            <person name="Hunt B.G."/>
            <person name="Srinivasan R."/>
        </authorList>
    </citation>
    <scope>NUCLEOTIDE SEQUENCE</scope>
    <source>
        <strain evidence="2">PL_HMW_Pooled</strain>
        <tissue evidence="2">Head</tissue>
    </source>
</reference>
<accession>A0AAE1GSC5</accession>
<evidence type="ECO:0000313" key="3">
    <source>
        <dbReference type="Proteomes" id="UP001219518"/>
    </source>
</evidence>
<feature type="compositionally biased region" description="Low complexity" evidence="1">
    <location>
        <begin position="7"/>
        <end position="20"/>
    </location>
</feature>
<sequence length="84" mass="8785">MAASTDSSNVNGSSNSDSASSPPPPPVPPEKIKEEVNEEVGNGVGEAHPKAIKREAENGVNTENGEPPAKIKRESKYVFLSPSL</sequence>
<evidence type="ECO:0000256" key="1">
    <source>
        <dbReference type="SAM" id="MobiDB-lite"/>
    </source>
</evidence>
<keyword evidence="3" id="KW-1185">Reference proteome</keyword>
<organism evidence="2 3">
    <name type="scientific">Frankliniella fusca</name>
    <dbReference type="NCBI Taxonomy" id="407009"/>
    <lineage>
        <taxon>Eukaryota</taxon>
        <taxon>Metazoa</taxon>
        <taxon>Ecdysozoa</taxon>
        <taxon>Arthropoda</taxon>
        <taxon>Hexapoda</taxon>
        <taxon>Insecta</taxon>
        <taxon>Pterygota</taxon>
        <taxon>Neoptera</taxon>
        <taxon>Paraneoptera</taxon>
        <taxon>Thysanoptera</taxon>
        <taxon>Terebrantia</taxon>
        <taxon>Thripoidea</taxon>
        <taxon>Thripidae</taxon>
        <taxon>Frankliniella</taxon>
    </lineage>
</organism>